<dbReference type="RefSeq" id="WP_131184948.1">
    <property type="nucleotide sequence ID" value="NZ_QJUO01000019.1"/>
</dbReference>
<organism evidence="3 4">
    <name type="scientific">Stutzerimonas kirkiae</name>
    <dbReference type="NCBI Taxonomy" id="2211392"/>
    <lineage>
        <taxon>Bacteria</taxon>
        <taxon>Pseudomonadati</taxon>
        <taxon>Pseudomonadota</taxon>
        <taxon>Gammaproteobacteria</taxon>
        <taxon>Pseudomonadales</taxon>
        <taxon>Pseudomonadaceae</taxon>
        <taxon>Stutzerimonas</taxon>
    </lineage>
</organism>
<evidence type="ECO:0000259" key="2">
    <source>
        <dbReference type="SMART" id="SM00903"/>
    </source>
</evidence>
<dbReference type="SMART" id="SM00903">
    <property type="entry name" value="Flavin_Reduct"/>
    <property type="match status" value="1"/>
</dbReference>
<evidence type="ECO:0000313" key="3">
    <source>
        <dbReference type="EMBL" id="TBU98959.1"/>
    </source>
</evidence>
<dbReference type="Gene3D" id="2.30.110.10">
    <property type="entry name" value="Electron Transport, Fmn-binding Protein, Chain A"/>
    <property type="match status" value="1"/>
</dbReference>
<dbReference type="EMBL" id="QJUP01000003">
    <property type="protein sequence ID" value="TBU98959.1"/>
    <property type="molecule type" value="Genomic_DNA"/>
</dbReference>
<dbReference type="Pfam" id="PF01613">
    <property type="entry name" value="Flavin_Reduct"/>
    <property type="match status" value="1"/>
</dbReference>
<accession>A0A4Q9RCP5</accession>
<dbReference type="PANTHER" id="PTHR30466:SF1">
    <property type="entry name" value="FMN REDUCTASE (NADH) RUTF"/>
    <property type="match status" value="1"/>
</dbReference>
<evidence type="ECO:0000313" key="4">
    <source>
        <dbReference type="Proteomes" id="UP000292639"/>
    </source>
</evidence>
<evidence type="ECO:0000256" key="1">
    <source>
        <dbReference type="ARBA" id="ARBA00023002"/>
    </source>
</evidence>
<dbReference type="GO" id="GO:0010181">
    <property type="term" value="F:FMN binding"/>
    <property type="evidence" value="ECO:0007669"/>
    <property type="project" value="InterPro"/>
</dbReference>
<dbReference type="SUPFAM" id="SSF50475">
    <property type="entry name" value="FMN-binding split barrel"/>
    <property type="match status" value="1"/>
</dbReference>
<keyword evidence="1" id="KW-0560">Oxidoreductase</keyword>
<dbReference type="PANTHER" id="PTHR30466">
    <property type="entry name" value="FLAVIN REDUCTASE"/>
    <property type="match status" value="1"/>
</dbReference>
<comment type="caution">
    <text evidence="3">The sequence shown here is derived from an EMBL/GenBank/DDBJ whole genome shotgun (WGS) entry which is preliminary data.</text>
</comment>
<dbReference type="InterPro" id="IPR002563">
    <property type="entry name" value="Flavin_Rdtase-like_dom"/>
</dbReference>
<dbReference type="InterPro" id="IPR050268">
    <property type="entry name" value="NADH-dep_flavin_reductase"/>
</dbReference>
<protein>
    <submittedName>
        <fullName evidence="3">Flavin reductase</fullName>
    </submittedName>
</protein>
<proteinExistence type="predicted"/>
<keyword evidence="4" id="KW-1185">Reference proteome</keyword>
<dbReference type="Proteomes" id="UP000292639">
    <property type="component" value="Unassembled WGS sequence"/>
</dbReference>
<gene>
    <name evidence="3" type="ORF">DNJ96_04445</name>
</gene>
<dbReference type="GO" id="GO:0006208">
    <property type="term" value="P:pyrimidine nucleobase catabolic process"/>
    <property type="evidence" value="ECO:0007669"/>
    <property type="project" value="TreeGrafter"/>
</dbReference>
<reference evidence="3 4" key="1">
    <citation type="submission" date="2018-06" db="EMBL/GenBank/DDBJ databases">
        <title>Three novel Pseudomonas species isolated from symptomatic oak.</title>
        <authorList>
            <person name="Bueno-Gonzalez V."/>
            <person name="Brady C."/>
        </authorList>
    </citation>
    <scope>NUCLEOTIDE SEQUENCE [LARGE SCALE GENOMIC DNA]</scope>
    <source>
        <strain evidence="3 4">P17C</strain>
    </source>
</reference>
<dbReference type="InterPro" id="IPR012349">
    <property type="entry name" value="Split_barrel_FMN-bd"/>
</dbReference>
<sequence>MSVIALEHPRPEPTIDASAFKQAMRNTAASVNIVTCAGSDGDYGLTATAFSSITADPPTILIAVNSGASLYRHLIEQKRFCVNVLHAGDAAIASDFGGRLPAAQRFSEHAHAWRRLASGNPALRASSAGFDCRITDINHVGTHLVVIAEVLECWHSAQAPLLYSSGRYGRFS</sequence>
<name>A0A4Q9RCP5_9GAMM</name>
<dbReference type="AlphaFoldDB" id="A0A4Q9RCP5"/>
<dbReference type="GO" id="GO:0042602">
    <property type="term" value="F:riboflavin reductase (NADPH) activity"/>
    <property type="evidence" value="ECO:0007669"/>
    <property type="project" value="TreeGrafter"/>
</dbReference>
<feature type="domain" description="Flavin reductase like" evidence="2">
    <location>
        <begin position="24"/>
        <end position="170"/>
    </location>
</feature>